<dbReference type="InterPro" id="IPR035906">
    <property type="entry name" value="MetI-like_sf"/>
</dbReference>
<accession>A0A645GAS2</accession>
<feature type="transmembrane region" description="Helical" evidence="7">
    <location>
        <begin position="95"/>
        <end position="120"/>
    </location>
</feature>
<evidence type="ECO:0000256" key="3">
    <source>
        <dbReference type="ARBA" id="ARBA00022475"/>
    </source>
</evidence>
<keyword evidence="2" id="KW-0813">Transport</keyword>
<gene>
    <name evidence="9" type="primary">lacG_10</name>
    <name evidence="9" type="ORF">SDC9_171118</name>
</gene>
<protein>
    <submittedName>
        <fullName evidence="9">Lactose transport system permease protein LacG</fullName>
    </submittedName>
</protein>
<keyword evidence="4 7" id="KW-0812">Transmembrane</keyword>
<name>A0A645GAS2_9ZZZZ</name>
<dbReference type="Gene3D" id="1.10.3720.10">
    <property type="entry name" value="MetI-like"/>
    <property type="match status" value="1"/>
</dbReference>
<keyword evidence="5 7" id="KW-1133">Transmembrane helix</keyword>
<proteinExistence type="predicted"/>
<dbReference type="GO" id="GO:0055085">
    <property type="term" value="P:transmembrane transport"/>
    <property type="evidence" value="ECO:0007669"/>
    <property type="project" value="InterPro"/>
</dbReference>
<feature type="transmembrane region" description="Helical" evidence="7">
    <location>
        <begin position="68"/>
        <end position="89"/>
    </location>
</feature>
<dbReference type="PANTHER" id="PTHR43744">
    <property type="entry name" value="ABC TRANSPORTER PERMEASE PROTEIN MG189-RELATED-RELATED"/>
    <property type="match status" value="1"/>
</dbReference>
<evidence type="ECO:0000259" key="8">
    <source>
        <dbReference type="PROSITE" id="PS50928"/>
    </source>
</evidence>
<keyword evidence="3" id="KW-1003">Cell membrane</keyword>
<dbReference type="AlphaFoldDB" id="A0A645GAS2"/>
<evidence type="ECO:0000256" key="6">
    <source>
        <dbReference type="ARBA" id="ARBA00023136"/>
    </source>
</evidence>
<comment type="caution">
    <text evidence="9">The sequence shown here is derived from an EMBL/GenBank/DDBJ whole genome shotgun (WGS) entry which is preliminary data.</text>
</comment>
<evidence type="ECO:0000256" key="7">
    <source>
        <dbReference type="SAM" id="Phobius"/>
    </source>
</evidence>
<dbReference type="InterPro" id="IPR000515">
    <property type="entry name" value="MetI-like"/>
</dbReference>
<dbReference type="CDD" id="cd06261">
    <property type="entry name" value="TM_PBP2"/>
    <property type="match status" value="1"/>
</dbReference>
<keyword evidence="6 7" id="KW-0472">Membrane</keyword>
<feature type="transmembrane region" description="Helical" evidence="7">
    <location>
        <begin position="34"/>
        <end position="56"/>
    </location>
</feature>
<sequence length="232" mass="25716">MLDRRMELIKEYLTRNYRMVLDTIISNGNAAKNTLIYCVLAVVASLIINPLCAYALSRYKMAPAYKILLFVMLPMAFPAMVLGIPQFLLVKNLGLLNTFAALILPGVANGYSIFLLKGFFDSLPKELFESATLDGAGEWTVFWHIAMGLSTPILSVIALGAFTAAYGNFMMAFLLCQDQSMWTMMVYLYQLQQRASQAVGFAALIVAAVPTLLVFIFCQNIIIKGIVVPQEK</sequence>
<dbReference type="EMBL" id="VSSQ01072320">
    <property type="protein sequence ID" value="MPN23725.1"/>
    <property type="molecule type" value="Genomic_DNA"/>
</dbReference>
<dbReference type="GO" id="GO:0005886">
    <property type="term" value="C:plasma membrane"/>
    <property type="evidence" value="ECO:0007669"/>
    <property type="project" value="UniProtKB-SubCell"/>
</dbReference>
<organism evidence="9">
    <name type="scientific">bioreactor metagenome</name>
    <dbReference type="NCBI Taxonomy" id="1076179"/>
    <lineage>
        <taxon>unclassified sequences</taxon>
        <taxon>metagenomes</taxon>
        <taxon>ecological metagenomes</taxon>
    </lineage>
</organism>
<evidence type="ECO:0000256" key="4">
    <source>
        <dbReference type="ARBA" id="ARBA00022692"/>
    </source>
</evidence>
<comment type="subcellular location">
    <subcellularLocation>
        <location evidence="1">Cell membrane</location>
        <topology evidence="1">Multi-pass membrane protein</topology>
    </subcellularLocation>
</comment>
<dbReference type="SUPFAM" id="SSF161098">
    <property type="entry name" value="MetI-like"/>
    <property type="match status" value="1"/>
</dbReference>
<evidence type="ECO:0000256" key="1">
    <source>
        <dbReference type="ARBA" id="ARBA00004651"/>
    </source>
</evidence>
<dbReference type="PANTHER" id="PTHR43744:SF9">
    <property type="entry name" value="POLYGALACTURONAN_RHAMNOGALACTURONAN TRANSPORT SYSTEM PERMEASE PROTEIN YTCP"/>
    <property type="match status" value="1"/>
</dbReference>
<dbReference type="PROSITE" id="PS50928">
    <property type="entry name" value="ABC_TM1"/>
    <property type="match status" value="1"/>
</dbReference>
<evidence type="ECO:0000256" key="5">
    <source>
        <dbReference type="ARBA" id="ARBA00022989"/>
    </source>
</evidence>
<evidence type="ECO:0000313" key="9">
    <source>
        <dbReference type="EMBL" id="MPN23725.1"/>
    </source>
</evidence>
<evidence type="ECO:0000256" key="2">
    <source>
        <dbReference type="ARBA" id="ARBA00022448"/>
    </source>
</evidence>
<feature type="domain" description="ABC transmembrane type-1" evidence="8">
    <location>
        <begin position="31"/>
        <end position="218"/>
    </location>
</feature>
<dbReference type="Pfam" id="PF00528">
    <property type="entry name" value="BPD_transp_1"/>
    <property type="match status" value="1"/>
</dbReference>
<feature type="transmembrane region" description="Helical" evidence="7">
    <location>
        <begin position="201"/>
        <end position="223"/>
    </location>
</feature>
<reference evidence="9" key="1">
    <citation type="submission" date="2019-08" db="EMBL/GenBank/DDBJ databases">
        <authorList>
            <person name="Kucharzyk K."/>
            <person name="Murdoch R.W."/>
            <person name="Higgins S."/>
            <person name="Loffler F."/>
        </authorList>
    </citation>
    <scope>NUCLEOTIDE SEQUENCE</scope>
</reference>